<dbReference type="Pfam" id="PF00646">
    <property type="entry name" value="F-box"/>
    <property type="match status" value="1"/>
</dbReference>
<evidence type="ECO:0000313" key="5">
    <source>
        <dbReference type="Proteomes" id="UP000583929"/>
    </source>
</evidence>
<dbReference type="PANTHER" id="PTHR32278:SF135">
    <property type="entry name" value="F-BOX PROTEIN PP2-B12"/>
    <property type="match status" value="1"/>
</dbReference>
<dbReference type="InterPro" id="IPR001810">
    <property type="entry name" value="F-box_dom"/>
</dbReference>
<dbReference type="PROSITE" id="PS50181">
    <property type="entry name" value="FBOX"/>
    <property type="match status" value="1"/>
</dbReference>
<accession>A0A7J6F992</accession>
<sequence length="405" mass="47120">MEISHLPQECIALIISLTTPRDACRSSLVSPLFRSVADSDVVWQKFLPSDYQNLISHSVVFPQTTTITSKKSLYFHLSSNPTLIGDDRNLSFGIDRESGKKCFMVGARKLEIIWGDTPHYWRWISLPESRFPEVALLNVVWWLHVSAKLETKILSPKTTYTAYLVFKLEENQYNFDRRPVELRIQLEGREEMEGFNVLLKPPSRDNINNNMTLIPQDRGDGWKEIEMGHFFNEDGDHDLVLCTLKELEIIWGDKPHYWRWISLPESRFPEVALLNVVWWLHVSAKLETKILSPKTTYTAYLVFKLEENQYNFDRRPVELRIQLEGREEMEGFNVFLKPPSRNNINNMTLISQDRGDGWKEIKMGHFFNEDGEHNLVLCTLKEVSCATSWSGLILEGIEFRPTPPT</sequence>
<dbReference type="InterPro" id="IPR025886">
    <property type="entry name" value="PP2-like"/>
</dbReference>
<proteinExistence type="predicted"/>
<dbReference type="EMBL" id="JAATIP010000267">
    <property type="protein sequence ID" value="KAF4355327.1"/>
    <property type="molecule type" value="Genomic_DNA"/>
</dbReference>
<name>A0A7J6F992_CANSA</name>
<dbReference type="AlphaFoldDB" id="A0A7J6F992"/>
<dbReference type="SUPFAM" id="SSF81383">
    <property type="entry name" value="F-box domain"/>
    <property type="match status" value="1"/>
</dbReference>
<dbReference type="SMART" id="SM00256">
    <property type="entry name" value="FBOX"/>
    <property type="match status" value="1"/>
</dbReference>
<evidence type="ECO:0000313" key="2">
    <source>
        <dbReference type="EMBL" id="KAF4355327.1"/>
    </source>
</evidence>
<protein>
    <recommendedName>
        <fullName evidence="1">F-box domain-containing protein</fullName>
    </recommendedName>
</protein>
<evidence type="ECO:0000313" key="3">
    <source>
        <dbReference type="EMBL" id="KAF4367293.1"/>
    </source>
</evidence>
<feature type="domain" description="F-box" evidence="1">
    <location>
        <begin position="1"/>
        <end position="46"/>
    </location>
</feature>
<comment type="caution">
    <text evidence="3">The sequence shown here is derived from an EMBL/GenBank/DDBJ whole genome shotgun (WGS) entry which is preliminary data.</text>
</comment>
<dbReference type="PANTHER" id="PTHR32278">
    <property type="entry name" value="F-BOX DOMAIN-CONTAINING PROTEIN"/>
    <property type="match status" value="1"/>
</dbReference>
<dbReference type="EMBL" id="JAATIQ010000247">
    <property type="protein sequence ID" value="KAF4367293.1"/>
    <property type="molecule type" value="Genomic_DNA"/>
</dbReference>
<evidence type="ECO:0000313" key="4">
    <source>
        <dbReference type="Proteomes" id="UP000525078"/>
    </source>
</evidence>
<dbReference type="Proteomes" id="UP000525078">
    <property type="component" value="Unassembled WGS sequence"/>
</dbReference>
<reference evidence="4 5" key="1">
    <citation type="journal article" date="2020" name="bioRxiv">
        <title>Sequence and annotation of 42 cannabis genomes reveals extensive copy number variation in cannabinoid synthesis and pathogen resistance genes.</title>
        <authorList>
            <person name="Mckernan K.J."/>
            <person name="Helbert Y."/>
            <person name="Kane L.T."/>
            <person name="Ebling H."/>
            <person name="Zhang L."/>
            <person name="Liu B."/>
            <person name="Eaton Z."/>
            <person name="Mclaughlin S."/>
            <person name="Kingan S."/>
            <person name="Baybayan P."/>
            <person name="Concepcion G."/>
            <person name="Jordan M."/>
            <person name="Riva A."/>
            <person name="Barbazuk W."/>
            <person name="Harkins T."/>
        </authorList>
    </citation>
    <scope>NUCLEOTIDE SEQUENCE [LARGE SCALE GENOMIC DNA]</scope>
    <source>
        <strain evidence="4 5">cv. Jamaican Lion 4</strain>
        <strain evidence="3">Father</strain>
        <strain evidence="2">Mother</strain>
        <tissue evidence="3">Leaf</tissue>
    </source>
</reference>
<dbReference type="InterPro" id="IPR036047">
    <property type="entry name" value="F-box-like_dom_sf"/>
</dbReference>
<dbReference type="Gene3D" id="1.20.1280.50">
    <property type="match status" value="1"/>
</dbReference>
<organism evidence="3 5">
    <name type="scientific">Cannabis sativa</name>
    <name type="common">Hemp</name>
    <name type="synonym">Marijuana</name>
    <dbReference type="NCBI Taxonomy" id="3483"/>
    <lineage>
        <taxon>Eukaryota</taxon>
        <taxon>Viridiplantae</taxon>
        <taxon>Streptophyta</taxon>
        <taxon>Embryophyta</taxon>
        <taxon>Tracheophyta</taxon>
        <taxon>Spermatophyta</taxon>
        <taxon>Magnoliopsida</taxon>
        <taxon>eudicotyledons</taxon>
        <taxon>Gunneridae</taxon>
        <taxon>Pentapetalae</taxon>
        <taxon>rosids</taxon>
        <taxon>fabids</taxon>
        <taxon>Rosales</taxon>
        <taxon>Cannabaceae</taxon>
        <taxon>Cannabis</taxon>
    </lineage>
</organism>
<gene>
    <name evidence="2" type="ORF">F8388_026597</name>
    <name evidence="3" type="ORF">G4B88_026800</name>
</gene>
<dbReference type="CDD" id="cd22162">
    <property type="entry name" value="F-box_AtSKIP3-like"/>
    <property type="match status" value="1"/>
</dbReference>
<dbReference type="Pfam" id="PF14299">
    <property type="entry name" value="PP2"/>
    <property type="match status" value="2"/>
</dbReference>
<evidence type="ECO:0000259" key="1">
    <source>
        <dbReference type="PROSITE" id="PS50181"/>
    </source>
</evidence>
<dbReference type="Proteomes" id="UP000583929">
    <property type="component" value="Unassembled WGS sequence"/>
</dbReference>
<keyword evidence="5" id="KW-1185">Reference proteome</keyword>